<dbReference type="Gramene" id="OIT22288">
    <property type="protein sequence ID" value="OIT22288"/>
    <property type="gene ID" value="A4A49_54255"/>
</dbReference>
<dbReference type="AlphaFoldDB" id="A0A1J6KBF6"/>
<dbReference type="Proteomes" id="UP000187609">
    <property type="component" value="Unassembled WGS sequence"/>
</dbReference>
<proteinExistence type="predicted"/>
<accession>A0A1J6KBF6</accession>
<sequence length="65" mass="6880">EYPGKYTTEKGSDGEVPEGTTTDVVVIDDAKDEENNKDFVGELSLLEGGKSCVDGLQVLEIGGCE</sequence>
<protein>
    <submittedName>
        <fullName evidence="2">Uncharacterized protein</fullName>
    </submittedName>
</protein>
<evidence type="ECO:0000313" key="3">
    <source>
        <dbReference type="Proteomes" id="UP000187609"/>
    </source>
</evidence>
<reference evidence="2" key="1">
    <citation type="submission" date="2016-11" db="EMBL/GenBank/DDBJ databases">
        <title>The genome of Nicotiana attenuata.</title>
        <authorList>
            <person name="Xu S."/>
            <person name="Brockmoeller T."/>
            <person name="Gaquerel E."/>
            <person name="Navarro A."/>
            <person name="Kuhl H."/>
            <person name="Gase K."/>
            <person name="Ling Z."/>
            <person name="Zhou W."/>
            <person name="Kreitzer C."/>
            <person name="Stanke M."/>
            <person name="Tang H."/>
            <person name="Lyons E."/>
            <person name="Pandey P."/>
            <person name="Pandey S.P."/>
            <person name="Timmermann B."/>
            <person name="Baldwin I.T."/>
        </authorList>
    </citation>
    <scope>NUCLEOTIDE SEQUENCE [LARGE SCALE GENOMIC DNA]</scope>
    <source>
        <strain evidence="2">UT</strain>
    </source>
</reference>
<keyword evidence="3" id="KW-1185">Reference proteome</keyword>
<evidence type="ECO:0000313" key="2">
    <source>
        <dbReference type="EMBL" id="OIT22288.1"/>
    </source>
</evidence>
<comment type="caution">
    <text evidence="2">The sequence shown here is derived from an EMBL/GenBank/DDBJ whole genome shotgun (WGS) entry which is preliminary data.</text>
</comment>
<feature type="region of interest" description="Disordered" evidence="1">
    <location>
        <begin position="1"/>
        <end position="21"/>
    </location>
</feature>
<name>A0A1J6KBF6_NICAT</name>
<feature type="non-terminal residue" evidence="2">
    <location>
        <position position="1"/>
    </location>
</feature>
<evidence type="ECO:0000256" key="1">
    <source>
        <dbReference type="SAM" id="MobiDB-lite"/>
    </source>
</evidence>
<organism evidence="2 3">
    <name type="scientific">Nicotiana attenuata</name>
    <name type="common">Coyote tobacco</name>
    <dbReference type="NCBI Taxonomy" id="49451"/>
    <lineage>
        <taxon>Eukaryota</taxon>
        <taxon>Viridiplantae</taxon>
        <taxon>Streptophyta</taxon>
        <taxon>Embryophyta</taxon>
        <taxon>Tracheophyta</taxon>
        <taxon>Spermatophyta</taxon>
        <taxon>Magnoliopsida</taxon>
        <taxon>eudicotyledons</taxon>
        <taxon>Gunneridae</taxon>
        <taxon>Pentapetalae</taxon>
        <taxon>asterids</taxon>
        <taxon>lamiids</taxon>
        <taxon>Solanales</taxon>
        <taxon>Solanaceae</taxon>
        <taxon>Nicotianoideae</taxon>
        <taxon>Nicotianeae</taxon>
        <taxon>Nicotiana</taxon>
    </lineage>
</organism>
<gene>
    <name evidence="2" type="ORF">A4A49_54255</name>
</gene>
<dbReference type="EMBL" id="MJEQ01003776">
    <property type="protein sequence ID" value="OIT22288.1"/>
    <property type="molecule type" value="Genomic_DNA"/>
</dbReference>